<evidence type="ECO:0000256" key="6">
    <source>
        <dbReference type="SAM" id="MobiDB-lite"/>
    </source>
</evidence>
<protein>
    <submittedName>
        <fullName evidence="8">Fungal-trans domain-containing protein</fullName>
    </submittedName>
</protein>
<evidence type="ECO:0000256" key="3">
    <source>
        <dbReference type="ARBA" id="ARBA00023125"/>
    </source>
</evidence>
<dbReference type="PANTHER" id="PTHR46910:SF3">
    <property type="entry name" value="HALOTOLERANCE PROTEIN 9-RELATED"/>
    <property type="match status" value="1"/>
</dbReference>
<comment type="subcellular location">
    <subcellularLocation>
        <location evidence="1">Nucleus</location>
    </subcellularLocation>
</comment>
<dbReference type="GO" id="GO:0003677">
    <property type="term" value="F:DNA binding"/>
    <property type="evidence" value="ECO:0007669"/>
    <property type="project" value="UniProtKB-KW"/>
</dbReference>
<comment type="caution">
    <text evidence="8">The sequence shown here is derived from an EMBL/GenBank/DDBJ whole genome shotgun (WGS) entry which is preliminary data.</text>
</comment>
<evidence type="ECO:0000259" key="7">
    <source>
        <dbReference type="PROSITE" id="PS50048"/>
    </source>
</evidence>
<dbReference type="InterPro" id="IPR007219">
    <property type="entry name" value="XnlR_reg_dom"/>
</dbReference>
<evidence type="ECO:0000313" key="8">
    <source>
        <dbReference type="EMBL" id="KAF7328478.1"/>
    </source>
</evidence>
<keyword evidence="3" id="KW-0238">DNA-binding</keyword>
<dbReference type="SMART" id="SM00906">
    <property type="entry name" value="Fungal_trans"/>
    <property type="match status" value="1"/>
</dbReference>
<dbReference type="PANTHER" id="PTHR46910">
    <property type="entry name" value="TRANSCRIPTION FACTOR PDR1"/>
    <property type="match status" value="1"/>
</dbReference>
<evidence type="ECO:0000313" key="9">
    <source>
        <dbReference type="Proteomes" id="UP000620124"/>
    </source>
</evidence>
<keyword evidence="4" id="KW-0539">Nucleus</keyword>
<dbReference type="PROSITE" id="PS50048">
    <property type="entry name" value="ZN2_CY6_FUNGAL_2"/>
    <property type="match status" value="1"/>
</dbReference>
<dbReference type="InterPro" id="IPR001138">
    <property type="entry name" value="Zn2Cys6_DnaBD"/>
</dbReference>
<dbReference type="GO" id="GO:0000981">
    <property type="term" value="F:DNA-binding transcription factor activity, RNA polymerase II-specific"/>
    <property type="evidence" value="ECO:0007669"/>
    <property type="project" value="InterPro"/>
</dbReference>
<dbReference type="SMART" id="SM00066">
    <property type="entry name" value="GAL4"/>
    <property type="match status" value="1"/>
</dbReference>
<gene>
    <name evidence="8" type="ORF">MVEN_02534700</name>
</gene>
<feature type="compositionally biased region" description="Polar residues" evidence="6">
    <location>
        <begin position="1"/>
        <end position="21"/>
    </location>
</feature>
<dbReference type="PROSITE" id="PS00463">
    <property type="entry name" value="ZN2_CY6_FUNGAL_1"/>
    <property type="match status" value="1"/>
</dbReference>
<dbReference type="AlphaFoldDB" id="A0A8H6U224"/>
<accession>A0A8H6U224</accession>
<dbReference type="InterPro" id="IPR050987">
    <property type="entry name" value="AtrR-like"/>
</dbReference>
<dbReference type="Pfam" id="PF04082">
    <property type="entry name" value="Fungal_trans"/>
    <property type="match status" value="1"/>
</dbReference>
<feature type="compositionally biased region" description="Basic and acidic residues" evidence="6">
    <location>
        <begin position="145"/>
        <end position="155"/>
    </location>
</feature>
<dbReference type="CDD" id="cd00067">
    <property type="entry name" value="GAL4"/>
    <property type="match status" value="1"/>
</dbReference>
<feature type="region of interest" description="Disordered" evidence="6">
    <location>
        <begin position="123"/>
        <end position="155"/>
    </location>
</feature>
<sequence length="763" mass="85846">MTSDDGTQAFDATSSERSSSLLPGPPNPTQFTPMKQKRQQRSCDVCRRRKRRCDGPKTANGTCSNCLAFGSACTYVEPAQKRGPKNTYDITIEELKRENASLKAKLRSLSVCSLCAQPLQSQLQEGHSSRNTSVSPNMDWITSSNDKEPKDKDERDITTNELAARFSQFSLESAQPSYFGAGSSFALANNASVMKEKFLGPSLSAQRPHFWEIKPWEKDAFDLRPKYKYPAIDLIASLLDLYFTNIHPTTPILHRTTFERSVAEGVHLRDSEFGGLLLSVLALASRFSRDPRVFVESGDPLSAGWAFANQIVLQTFCEPTIHVVQMYCLLCLYILGTSAPQLAWMYIGIGTRCLQHRGEHRPKPEGHKWMPEHELWKRAFWMFVSFEHLGAVFRGRPTGFHAEDDIRYDVELPLEIDDVYWDQGAVQPLGKPSELSYFVCYVRVFEILGDAIRRLYGSKKAKAFMGWDGPEWEQQTVAELDSRMNSFLDSIPPHLRWDSENPPQGTFFDQSAILHITYNYVVIAVGTCPASWPTSFLLKLYSDPPALHPKVVRTIRTVTCNLRERCASAARAILHTADIWLCNLQRLPLNNITNPVFLSGVILVLYMLRTNRAGLPMEKNKDLARVATALQILKFAESRLQCAGRLWEMLQELCLDNPVPLLDPPSNEPHDNDASVSAWHIPKPSLSNLLDEYYPQLGQSSDSWNSMLTHDQSAEFVQGMSIEQLLASDGDPSSSIESIESILGDELMSMLAATPTNVRNNQH</sequence>
<dbReference type="Proteomes" id="UP000620124">
    <property type="component" value="Unassembled WGS sequence"/>
</dbReference>
<dbReference type="Pfam" id="PF00172">
    <property type="entry name" value="Zn_clus"/>
    <property type="match status" value="1"/>
</dbReference>
<organism evidence="8 9">
    <name type="scientific">Mycena venus</name>
    <dbReference type="NCBI Taxonomy" id="2733690"/>
    <lineage>
        <taxon>Eukaryota</taxon>
        <taxon>Fungi</taxon>
        <taxon>Dikarya</taxon>
        <taxon>Basidiomycota</taxon>
        <taxon>Agaricomycotina</taxon>
        <taxon>Agaricomycetes</taxon>
        <taxon>Agaricomycetidae</taxon>
        <taxon>Agaricales</taxon>
        <taxon>Marasmiineae</taxon>
        <taxon>Mycenaceae</taxon>
        <taxon>Mycena</taxon>
    </lineage>
</organism>
<evidence type="ECO:0000256" key="2">
    <source>
        <dbReference type="ARBA" id="ARBA00022723"/>
    </source>
</evidence>
<dbReference type="GO" id="GO:0006351">
    <property type="term" value="P:DNA-templated transcription"/>
    <property type="evidence" value="ECO:0007669"/>
    <property type="project" value="InterPro"/>
</dbReference>
<keyword evidence="9" id="KW-1185">Reference proteome</keyword>
<evidence type="ECO:0000256" key="1">
    <source>
        <dbReference type="ARBA" id="ARBA00004123"/>
    </source>
</evidence>
<feature type="coiled-coil region" evidence="5">
    <location>
        <begin position="85"/>
        <end position="112"/>
    </location>
</feature>
<feature type="compositionally biased region" description="Polar residues" evidence="6">
    <location>
        <begin position="123"/>
        <end position="144"/>
    </location>
</feature>
<dbReference type="CDD" id="cd12148">
    <property type="entry name" value="fungal_TF_MHR"/>
    <property type="match status" value="1"/>
</dbReference>
<feature type="domain" description="Zn(2)-C6 fungal-type" evidence="7">
    <location>
        <begin position="42"/>
        <end position="75"/>
    </location>
</feature>
<dbReference type="Gene3D" id="4.10.240.10">
    <property type="entry name" value="Zn(2)-C6 fungal-type DNA-binding domain"/>
    <property type="match status" value="1"/>
</dbReference>
<dbReference type="InterPro" id="IPR036864">
    <property type="entry name" value="Zn2-C6_fun-type_DNA-bd_sf"/>
</dbReference>
<reference evidence="8" key="1">
    <citation type="submission" date="2020-05" db="EMBL/GenBank/DDBJ databases">
        <title>Mycena genomes resolve the evolution of fungal bioluminescence.</title>
        <authorList>
            <person name="Tsai I.J."/>
        </authorList>
    </citation>
    <scope>NUCLEOTIDE SEQUENCE</scope>
    <source>
        <strain evidence="8">CCC161011</strain>
    </source>
</reference>
<proteinExistence type="predicted"/>
<dbReference type="GO" id="GO:0005634">
    <property type="term" value="C:nucleus"/>
    <property type="evidence" value="ECO:0007669"/>
    <property type="project" value="UniProtKB-SubCell"/>
</dbReference>
<feature type="region of interest" description="Disordered" evidence="6">
    <location>
        <begin position="1"/>
        <end position="39"/>
    </location>
</feature>
<evidence type="ECO:0000256" key="5">
    <source>
        <dbReference type="SAM" id="Coils"/>
    </source>
</evidence>
<evidence type="ECO:0000256" key="4">
    <source>
        <dbReference type="ARBA" id="ARBA00023242"/>
    </source>
</evidence>
<keyword evidence="2" id="KW-0479">Metal-binding</keyword>
<dbReference type="GO" id="GO:0008270">
    <property type="term" value="F:zinc ion binding"/>
    <property type="evidence" value="ECO:0007669"/>
    <property type="project" value="InterPro"/>
</dbReference>
<keyword evidence="5" id="KW-0175">Coiled coil</keyword>
<dbReference type="EMBL" id="JACAZI010000035">
    <property type="protein sequence ID" value="KAF7328478.1"/>
    <property type="molecule type" value="Genomic_DNA"/>
</dbReference>
<dbReference type="SUPFAM" id="SSF57701">
    <property type="entry name" value="Zn2/Cys6 DNA-binding domain"/>
    <property type="match status" value="1"/>
</dbReference>
<dbReference type="OrthoDB" id="4456959at2759"/>
<name>A0A8H6U224_9AGAR</name>